<dbReference type="SUPFAM" id="SSF54695">
    <property type="entry name" value="POZ domain"/>
    <property type="match status" value="2"/>
</dbReference>
<organism evidence="4 5">
    <name type="scientific">Caenorhabditis nigoni</name>
    <dbReference type="NCBI Taxonomy" id="1611254"/>
    <lineage>
        <taxon>Eukaryota</taxon>
        <taxon>Metazoa</taxon>
        <taxon>Ecdysozoa</taxon>
        <taxon>Nematoda</taxon>
        <taxon>Chromadorea</taxon>
        <taxon>Rhabditida</taxon>
        <taxon>Rhabditina</taxon>
        <taxon>Rhabditomorpha</taxon>
        <taxon>Rhabditoidea</taxon>
        <taxon>Rhabditidae</taxon>
        <taxon>Peloderinae</taxon>
        <taxon>Caenorhabditis</taxon>
    </lineage>
</organism>
<evidence type="ECO:0008006" key="6">
    <source>
        <dbReference type="Google" id="ProtNLM"/>
    </source>
</evidence>
<comment type="caution">
    <text evidence="4">The sequence shown here is derived from an EMBL/GenBank/DDBJ whole genome shotgun (WGS) entry which is preliminary data.</text>
</comment>
<dbReference type="STRING" id="1611254.A0A2G5VB38"/>
<dbReference type="InterPro" id="IPR002083">
    <property type="entry name" value="MATH/TRAF_dom"/>
</dbReference>
<feature type="domain" description="BTB" evidence="2">
    <location>
        <begin position="240"/>
        <end position="299"/>
    </location>
</feature>
<accession>A0A2G5VB38</accession>
<evidence type="ECO:0000313" key="5">
    <source>
        <dbReference type="Proteomes" id="UP000230233"/>
    </source>
</evidence>
<feature type="domain" description="MATH" evidence="3">
    <location>
        <begin position="89"/>
        <end position="216"/>
    </location>
</feature>
<evidence type="ECO:0000313" key="4">
    <source>
        <dbReference type="EMBL" id="PIC48988.1"/>
    </source>
</evidence>
<dbReference type="Pfam" id="PF00917">
    <property type="entry name" value="MATH"/>
    <property type="match status" value="2"/>
</dbReference>
<feature type="domain" description="BTB" evidence="2">
    <location>
        <begin position="605"/>
        <end position="664"/>
    </location>
</feature>
<dbReference type="Proteomes" id="UP000230233">
    <property type="component" value="Chromosome II"/>
</dbReference>
<feature type="compositionally biased region" description="Basic and acidic residues" evidence="1">
    <location>
        <begin position="1"/>
        <end position="14"/>
    </location>
</feature>
<gene>
    <name evidence="4" type="primary">Cnig_chr_II.g7757</name>
    <name evidence="4" type="ORF">B9Z55_007757</name>
</gene>
<evidence type="ECO:0000256" key="1">
    <source>
        <dbReference type="SAM" id="MobiDB-lite"/>
    </source>
</evidence>
<dbReference type="SMART" id="SM00225">
    <property type="entry name" value="BTB"/>
    <property type="match status" value="2"/>
</dbReference>
<dbReference type="EMBL" id="PDUG01000002">
    <property type="protein sequence ID" value="PIC48988.1"/>
    <property type="molecule type" value="Genomic_DNA"/>
</dbReference>
<dbReference type="SUPFAM" id="SSF49599">
    <property type="entry name" value="TRAF domain-like"/>
    <property type="match status" value="1"/>
</dbReference>
<evidence type="ECO:0000259" key="2">
    <source>
        <dbReference type="PROSITE" id="PS50097"/>
    </source>
</evidence>
<dbReference type="AlphaFoldDB" id="A0A2G5VB38"/>
<dbReference type="PANTHER" id="PTHR22743">
    <property type="entry name" value="MEPRIN/TRAF-LIKE MATH FAMILY-C.ELEGANS"/>
    <property type="match status" value="1"/>
</dbReference>
<dbReference type="PANTHER" id="PTHR22743:SF165">
    <property type="entry name" value="BTB AND MATH DOMAIN CONTAINING-RELATED"/>
    <property type="match status" value="1"/>
</dbReference>
<proteinExistence type="predicted"/>
<evidence type="ECO:0000259" key="3">
    <source>
        <dbReference type="PROSITE" id="PS50144"/>
    </source>
</evidence>
<reference evidence="5" key="1">
    <citation type="submission" date="2017-10" db="EMBL/GenBank/DDBJ databases">
        <title>Rapid genome shrinkage in a self-fertile nematode reveals novel sperm competition proteins.</title>
        <authorList>
            <person name="Yin D."/>
            <person name="Schwarz E.M."/>
            <person name="Thomas C.G."/>
            <person name="Felde R.L."/>
            <person name="Korf I.F."/>
            <person name="Cutter A.D."/>
            <person name="Schartner C.M."/>
            <person name="Ralston E.J."/>
            <person name="Meyer B.J."/>
            <person name="Haag E.S."/>
        </authorList>
    </citation>
    <scope>NUCLEOTIDE SEQUENCE [LARGE SCALE GENOMIC DNA]</scope>
    <source>
        <strain evidence="5">JU1422</strain>
    </source>
</reference>
<feature type="region of interest" description="Disordered" evidence="1">
    <location>
        <begin position="391"/>
        <end position="412"/>
    </location>
</feature>
<dbReference type="InterPro" id="IPR000210">
    <property type="entry name" value="BTB/POZ_dom"/>
</dbReference>
<dbReference type="PROSITE" id="PS50144">
    <property type="entry name" value="MATH"/>
    <property type="match status" value="1"/>
</dbReference>
<protein>
    <recommendedName>
        <fullName evidence="6">BTB domain-containing protein</fullName>
    </recommendedName>
</protein>
<dbReference type="Gene3D" id="2.60.210.10">
    <property type="entry name" value="Apoptosis, Tumor Necrosis Factor Receptor Associated Protein 2, Chain A"/>
    <property type="match status" value="1"/>
</dbReference>
<dbReference type="PROSITE" id="PS50097">
    <property type="entry name" value="BTB"/>
    <property type="match status" value="2"/>
</dbReference>
<dbReference type="CDD" id="cd18186">
    <property type="entry name" value="BTB_POZ_ZBTB_KLHL-like"/>
    <property type="match status" value="1"/>
</dbReference>
<dbReference type="Gene3D" id="3.30.710.10">
    <property type="entry name" value="Potassium Channel Kv1.1, Chain A"/>
    <property type="match status" value="2"/>
</dbReference>
<feature type="compositionally biased region" description="Basic and acidic residues" evidence="1">
    <location>
        <begin position="400"/>
        <end position="412"/>
    </location>
</feature>
<feature type="region of interest" description="Disordered" evidence="1">
    <location>
        <begin position="1"/>
        <end position="22"/>
    </location>
</feature>
<dbReference type="InterPro" id="IPR011333">
    <property type="entry name" value="SKP1/BTB/POZ_sf"/>
</dbReference>
<name>A0A2G5VB38_9PELO</name>
<sequence length="755" mass="87721">MANNKENDMKIEKESESDEMSKINQVIEKLKITMTAEIEEMKKDHERKFDEILDKFQSIPSIPNSNKDSKECSKTKINDTIPFPLVTSENTYRWSSESVKNFKLNHVFKNVLNFKENVCNYSEWENHFNANWLISVKRYKNHLGFFIHCKTIDPPARWAIRAQLEFKLVGINQNESGELYACYDNDLGRGYNQFVPWKKVKNEYLVDGNLKVEGHVSILETSGLGKEKIRKFDESQKETSDVILVVRYTKFYVLKMYLAAQSSFFKTLFLGNFSESNKSVITLTGIDPDDFHRFLEVLYGESAICDFSVEGILLVADMYDTPTVVRKCEEFLVEKSEKSSKKLFEMALRYNFESLKKKCVSGIKTFADFQSILPEDIQSLSHSMMAELLQKSQSSASMSENEKDKTETEENPKIELPLDMNEVLEKLQLLVAKTEKIENSQQQKFDEIAEKLQSIDKSALKNSKFDEKLKSKKKFVLKHVFENVAGLENHRQIEIERIEGLGSKYLGFHVNCEPIDDVSVAHEWSIDTKLKFKILGMDENEGIKTMKCRINRIVDYGYEAFQWVDVEDYLMKDNLAVEVKVEILKMTGFEKEIIRKFDESQKDVSDVVLVVEDTKFYVSKTYLAAQSAFFKTLFFGNFSESRQSEIPLSGIDPNDFQCFLEVLYGESAIDDSTVEGILHIADMYATPMVLRKCEEFLLEKSKKSAKKLLEMVARYNLENLKEKCYRKSRRSLIFELFFLRIPKIWIIGFWLSFSK</sequence>
<dbReference type="InterPro" id="IPR052664">
    <property type="entry name" value="BTB-MATH_domain_protein"/>
</dbReference>
<dbReference type="CDD" id="cd00121">
    <property type="entry name" value="MATH"/>
    <property type="match status" value="2"/>
</dbReference>
<dbReference type="SMART" id="SM00061">
    <property type="entry name" value="MATH"/>
    <property type="match status" value="2"/>
</dbReference>
<dbReference type="Pfam" id="PF00651">
    <property type="entry name" value="BTB"/>
    <property type="match status" value="2"/>
</dbReference>
<dbReference type="InterPro" id="IPR008974">
    <property type="entry name" value="TRAF-like"/>
</dbReference>
<keyword evidence="5" id="KW-1185">Reference proteome</keyword>